<keyword evidence="1" id="KW-0812">Transmembrane</keyword>
<evidence type="ECO:0000256" key="1">
    <source>
        <dbReference type="SAM" id="Phobius"/>
    </source>
</evidence>
<evidence type="ECO:0000313" key="2">
    <source>
        <dbReference type="EMBL" id="MBN1573557.1"/>
    </source>
</evidence>
<keyword evidence="1" id="KW-0472">Membrane</keyword>
<protein>
    <submittedName>
        <fullName evidence="2">ABC transporter permease</fullName>
    </submittedName>
</protein>
<dbReference type="EMBL" id="JAFGIX010000052">
    <property type="protein sequence ID" value="MBN1573557.1"/>
    <property type="molecule type" value="Genomic_DNA"/>
</dbReference>
<reference evidence="2" key="2">
    <citation type="submission" date="2021-01" db="EMBL/GenBank/DDBJ databases">
        <authorList>
            <person name="Hahn C.R."/>
            <person name="Youssef N.H."/>
            <person name="Elshahed M."/>
        </authorList>
    </citation>
    <scope>NUCLEOTIDE SEQUENCE</scope>
    <source>
        <strain evidence="2">Zod_Metabat.24</strain>
    </source>
</reference>
<feature type="transmembrane region" description="Helical" evidence="1">
    <location>
        <begin position="243"/>
        <end position="265"/>
    </location>
</feature>
<dbReference type="GO" id="GO:0140359">
    <property type="term" value="F:ABC-type transporter activity"/>
    <property type="evidence" value="ECO:0007669"/>
    <property type="project" value="InterPro"/>
</dbReference>
<dbReference type="AlphaFoldDB" id="A0A9D8PQ07"/>
<dbReference type="Pfam" id="PF12679">
    <property type="entry name" value="ABC2_membrane_2"/>
    <property type="match status" value="1"/>
</dbReference>
<gene>
    <name evidence="2" type="ORF">JW984_10215</name>
</gene>
<feature type="transmembrane region" description="Helical" evidence="1">
    <location>
        <begin position="105"/>
        <end position="131"/>
    </location>
</feature>
<dbReference type="GO" id="GO:0005886">
    <property type="term" value="C:plasma membrane"/>
    <property type="evidence" value="ECO:0007669"/>
    <property type="project" value="UniProtKB-SubCell"/>
</dbReference>
<organism evidence="2 3">
    <name type="scientific">Candidatus Zymogenus saltonus</name>
    <dbReference type="NCBI Taxonomy" id="2844893"/>
    <lineage>
        <taxon>Bacteria</taxon>
        <taxon>Deltaproteobacteria</taxon>
        <taxon>Candidatus Zymogenia</taxon>
        <taxon>Candidatus Zymogeniales</taxon>
        <taxon>Candidatus Zymogenaceae</taxon>
        <taxon>Candidatus Zymogenus</taxon>
    </lineage>
</organism>
<reference evidence="2" key="1">
    <citation type="journal article" date="2021" name="Environ. Microbiol.">
        <title>Genomic characterization of three novel Desulfobacterota classes expand the metabolic and phylogenetic diversity of the phylum.</title>
        <authorList>
            <person name="Murphy C.L."/>
            <person name="Biggerstaff J."/>
            <person name="Eichhorn A."/>
            <person name="Ewing E."/>
            <person name="Shahan R."/>
            <person name="Soriano D."/>
            <person name="Stewart S."/>
            <person name="VanMol K."/>
            <person name="Walker R."/>
            <person name="Walters P."/>
            <person name="Elshahed M.S."/>
            <person name="Youssef N.H."/>
        </authorList>
    </citation>
    <scope>NUCLEOTIDE SEQUENCE</scope>
    <source>
        <strain evidence="2">Zod_Metabat.24</strain>
    </source>
</reference>
<evidence type="ECO:0000313" key="3">
    <source>
        <dbReference type="Proteomes" id="UP000809273"/>
    </source>
</evidence>
<dbReference type="PANTHER" id="PTHR43471">
    <property type="entry name" value="ABC TRANSPORTER PERMEASE"/>
    <property type="match status" value="1"/>
</dbReference>
<feature type="transmembrane region" description="Helical" evidence="1">
    <location>
        <begin position="60"/>
        <end position="85"/>
    </location>
</feature>
<dbReference type="Proteomes" id="UP000809273">
    <property type="component" value="Unassembled WGS sequence"/>
</dbReference>
<feature type="transmembrane region" description="Helical" evidence="1">
    <location>
        <begin position="143"/>
        <end position="165"/>
    </location>
</feature>
<keyword evidence="1" id="KW-1133">Transmembrane helix</keyword>
<proteinExistence type="predicted"/>
<dbReference type="PANTHER" id="PTHR43471:SF10">
    <property type="entry name" value="SLL1107 PROTEIN"/>
    <property type="match status" value="1"/>
</dbReference>
<accession>A0A9D8PQ07</accession>
<feature type="transmembrane region" description="Helical" evidence="1">
    <location>
        <begin position="171"/>
        <end position="193"/>
    </location>
</feature>
<feature type="transmembrane region" description="Helical" evidence="1">
    <location>
        <begin position="20"/>
        <end position="39"/>
    </location>
</feature>
<sequence>MKQILAIAGNTIKEGLRNKLFYILLGIALLFLLLARGCMSGDMQIQSRQLTPNEVAAFGTVMGFHVIIFWGLTLAGLLSMGALLGDIETGVITVFISKPISRFQYLMGKFIGVSAVVLLNMAILGTGFFLLAYLKAGTWPFELFIALGIFTLNIFMLISFIFLVSLATARIIAMVFGIVGYVFSIGIDIPFYFDAIRKGMEESGSNVTLIIVKVLYFAFPQWGSTQFYAASFVGDLFGNSVMSFWPVIHTLVYTMLFWLLMVLFFGRKEF</sequence>
<name>A0A9D8PQ07_9DELT</name>
<comment type="caution">
    <text evidence="2">The sequence shown here is derived from an EMBL/GenBank/DDBJ whole genome shotgun (WGS) entry which is preliminary data.</text>
</comment>